<dbReference type="EMBL" id="JBHRSZ010000006">
    <property type="protein sequence ID" value="MFC3152246.1"/>
    <property type="molecule type" value="Genomic_DNA"/>
</dbReference>
<sequence length="111" mass="13023">MNMDELEYSLLEELTRIDALLNQQALTWYGIRKAINILNAHNQEYYPNLLAHVFNDIRTMYIDQTPIARLYPRLDHIMELALQLDQQITPVPILDEPTFKLPKEVVLEIAC</sequence>
<gene>
    <name evidence="1" type="ORF">ACFOEK_14520</name>
</gene>
<reference evidence="2" key="1">
    <citation type="journal article" date="2019" name="Int. J. Syst. Evol. Microbiol.">
        <title>The Global Catalogue of Microorganisms (GCM) 10K type strain sequencing project: providing services to taxonomists for standard genome sequencing and annotation.</title>
        <authorList>
            <consortium name="The Broad Institute Genomics Platform"/>
            <consortium name="The Broad Institute Genome Sequencing Center for Infectious Disease"/>
            <person name="Wu L."/>
            <person name="Ma J."/>
        </authorList>
    </citation>
    <scope>NUCLEOTIDE SEQUENCE [LARGE SCALE GENOMIC DNA]</scope>
    <source>
        <strain evidence="2">KCTC 52438</strain>
    </source>
</reference>
<keyword evidence="2" id="KW-1185">Reference proteome</keyword>
<organism evidence="1 2">
    <name type="scientific">Litoribrevibacter euphylliae</name>
    <dbReference type="NCBI Taxonomy" id="1834034"/>
    <lineage>
        <taxon>Bacteria</taxon>
        <taxon>Pseudomonadati</taxon>
        <taxon>Pseudomonadota</taxon>
        <taxon>Gammaproteobacteria</taxon>
        <taxon>Oceanospirillales</taxon>
        <taxon>Oceanospirillaceae</taxon>
        <taxon>Litoribrevibacter</taxon>
    </lineage>
</organism>
<dbReference type="Proteomes" id="UP001595476">
    <property type="component" value="Unassembled WGS sequence"/>
</dbReference>
<accession>A0ABV7HL55</accession>
<proteinExistence type="predicted"/>
<evidence type="ECO:0000313" key="1">
    <source>
        <dbReference type="EMBL" id="MFC3152246.1"/>
    </source>
</evidence>
<name>A0ABV7HL55_9GAMM</name>
<comment type="caution">
    <text evidence="1">The sequence shown here is derived from an EMBL/GenBank/DDBJ whole genome shotgun (WGS) entry which is preliminary data.</text>
</comment>
<dbReference type="RefSeq" id="WP_386722174.1">
    <property type="nucleotide sequence ID" value="NZ_JBHRSZ010000006.1"/>
</dbReference>
<protein>
    <submittedName>
        <fullName evidence="1">Uncharacterized protein</fullName>
    </submittedName>
</protein>
<evidence type="ECO:0000313" key="2">
    <source>
        <dbReference type="Proteomes" id="UP001595476"/>
    </source>
</evidence>